<dbReference type="GO" id="GO:0003714">
    <property type="term" value="F:transcription corepressor activity"/>
    <property type="evidence" value="ECO:0007669"/>
    <property type="project" value="InterPro"/>
</dbReference>
<feature type="compositionally biased region" description="Basic residues" evidence="5">
    <location>
        <begin position="742"/>
        <end position="751"/>
    </location>
</feature>
<evidence type="ECO:0008006" key="8">
    <source>
        <dbReference type="Google" id="ProtNLM"/>
    </source>
</evidence>
<dbReference type="InterPro" id="IPR047269">
    <property type="entry name" value="ZMY11"/>
</dbReference>
<dbReference type="GO" id="GO:0008270">
    <property type="term" value="F:zinc ion binding"/>
    <property type="evidence" value="ECO:0007669"/>
    <property type="project" value="UniProtKB-KW"/>
</dbReference>
<proteinExistence type="predicted"/>
<keyword evidence="7" id="KW-1185">Reference proteome</keyword>
<dbReference type="InterPro" id="IPR000313">
    <property type="entry name" value="PWWP_dom"/>
</dbReference>
<evidence type="ECO:0000256" key="3">
    <source>
        <dbReference type="ARBA" id="ARBA00022833"/>
    </source>
</evidence>
<keyword evidence="1" id="KW-0479">Metal-binding</keyword>
<dbReference type="Gene3D" id="2.30.30.140">
    <property type="match status" value="1"/>
</dbReference>
<evidence type="ECO:0000256" key="2">
    <source>
        <dbReference type="ARBA" id="ARBA00022771"/>
    </source>
</evidence>
<dbReference type="InterPro" id="IPR015943">
    <property type="entry name" value="WD40/YVTN_repeat-like_dom_sf"/>
</dbReference>
<dbReference type="SUPFAM" id="SSF117289">
    <property type="entry name" value="Nucleoporin domain"/>
    <property type="match status" value="1"/>
</dbReference>
<keyword evidence="2" id="KW-0863">Zinc-finger</keyword>
<dbReference type="InterPro" id="IPR047268">
    <property type="entry name" value="PWWP_BS69"/>
</dbReference>
<dbReference type="SUPFAM" id="SSF47370">
    <property type="entry name" value="Bromodomain"/>
    <property type="match status" value="1"/>
</dbReference>
<organism evidence="6 7">
    <name type="scientific">Anopheles arabiensis</name>
    <name type="common">Mosquito</name>
    <dbReference type="NCBI Taxonomy" id="7173"/>
    <lineage>
        <taxon>Eukaryota</taxon>
        <taxon>Metazoa</taxon>
        <taxon>Ecdysozoa</taxon>
        <taxon>Arthropoda</taxon>
        <taxon>Hexapoda</taxon>
        <taxon>Insecta</taxon>
        <taxon>Pterygota</taxon>
        <taxon>Neoptera</taxon>
        <taxon>Endopterygota</taxon>
        <taxon>Diptera</taxon>
        <taxon>Nematocera</taxon>
        <taxon>Culicoidea</taxon>
        <taxon>Culicidae</taxon>
        <taxon>Anophelinae</taxon>
        <taxon>Anopheles</taxon>
    </lineage>
</organism>
<dbReference type="InterPro" id="IPR002893">
    <property type="entry name" value="Znf_MYND"/>
</dbReference>
<keyword evidence="4" id="KW-0103">Bromodomain</keyword>
<feature type="region of interest" description="Disordered" evidence="5">
    <location>
        <begin position="405"/>
        <end position="442"/>
    </location>
</feature>
<evidence type="ECO:0000256" key="4">
    <source>
        <dbReference type="ARBA" id="ARBA00023117"/>
    </source>
</evidence>
<dbReference type="PANTHER" id="PTHR46379">
    <property type="entry name" value="ZINC FINGER MYND DOMAIN-CONTAINING"/>
    <property type="match status" value="1"/>
</dbReference>
<dbReference type="CDD" id="cd05492">
    <property type="entry name" value="Bromo_ZMYND11"/>
    <property type="match status" value="1"/>
</dbReference>
<evidence type="ECO:0000313" key="7">
    <source>
        <dbReference type="Proteomes" id="UP000075840"/>
    </source>
</evidence>
<dbReference type="EMBL" id="APCN01000577">
    <property type="status" value="NOT_ANNOTATED_CDS"/>
    <property type="molecule type" value="Genomic_DNA"/>
</dbReference>
<dbReference type="InterPro" id="IPR057053">
    <property type="entry name" value="MYND_ZMYND11_ZMYD8"/>
</dbReference>
<feature type="compositionally biased region" description="Basic and acidic residues" evidence="5">
    <location>
        <begin position="422"/>
        <end position="435"/>
    </location>
</feature>
<dbReference type="Gene3D" id="2.130.10.10">
    <property type="entry name" value="YVTN repeat-like/Quinoprotein amine dehydrogenase"/>
    <property type="match status" value="1"/>
</dbReference>
<dbReference type="PANTHER" id="PTHR46379:SF1">
    <property type="entry name" value="ZINC FINGER MYND DOMAIN-CONTAINING PROTEIN 11"/>
    <property type="match status" value="1"/>
</dbReference>
<dbReference type="GO" id="GO:0034243">
    <property type="term" value="P:regulation of transcription elongation by RNA polymerase II"/>
    <property type="evidence" value="ECO:0007669"/>
    <property type="project" value="InterPro"/>
</dbReference>
<dbReference type="Pfam" id="PF24324">
    <property type="entry name" value="MYND_ZMYND11_ZMYD8"/>
    <property type="match status" value="1"/>
</dbReference>
<dbReference type="SMART" id="SM00293">
    <property type="entry name" value="PWWP"/>
    <property type="match status" value="1"/>
</dbReference>
<dbReference type="PROSITE" id="PS50865">
    <property type="entry name" value="ZF_MYND_2"/>
    <property type="match status" value="1"/>
</dbReference>
<name>A0A182HTQ7_ANOAR</name>
<dbReference type="PROSITE" id="PS50812">
    <property type="entry name" value="PWWP"/>
    <property type="match status" value="1"/>
</dbReference>
<dbReference type="GO" id="GO:0005634">
    <property type="term" value="C:nucleus"/>
    <property type="evidence" value="ECO:0007669"/>
    <property type="project" value="TreeGrafter"/>
</dbReference>
<dbReference type="Gene3D" id="1.20.920.10">
    <property type="entry name" value="Bromodomain-like"/>
    <property type="match status" value="1"/>
</dbReference>
<dbReference type="InterPro" id="IPR036427">
    <property type="entry name" value="Bromodomain-like_sf"/>
</dbReference>
<feature type="region of interest" description="Disordered" evidence="5">
    <location>
        <begin position="721"/>
        <end position="816"/>
    </location>
</feature>
<dbReference type="Pfam" id="PF12894">
    <property type="entry name" value="ANAPC4_WD40"/>
    <property type="match status" value="1"/>
</dbReference>
<dbReference type="VEuPathDB" id="VectorBase:AARA21_000294"/>
<dbReference type="Proteomes" id="UP000075840">
    <property type="component" value="Unassembled WGS sequence"/>
</dbReference>
<keyword evidence="3" id="KW-0862">Zinc</keyword>
<feature type="region of interest" description="Disordered" evidence="5">
    <location>
        <begin position="304"/>
        <end position="355"/>
    </location>
</feature>
<accession>A0A182HTQ7</accession>
<dbReference type="SUPFAM" id="SSF144232">
    <property type="entry name" value="HIT/MYND zinc finger-like"/>
    <property type="match status" value="1"/>
</dbReference>
<dbReference type="GO" id="GO:0009966">
    <property type="term" value="P:regulation of signal transduction"/>
    <property type="evidence" value="ECO:0007669"/>
    <property type="project" value="TreeGrafter"/>
</dbReference>
<dbReference type="SUPFAM" id="SSF63748">
    <property type="entry name" value="Tudor/PWWP/MBT"/>
    <property type="match status" value="1"/>
</dbReference>
<sequence>MSKINIETITSHDTEQPADSIEWCPHDGWQDVFVCGTYQHERDEEPSSANRVGRILLYRFGAGPDGGGPTDDTLSLLQTIDRSAVLDQKWNPRTNHQLAVAGADGTLALYALSDTSGQLHLEPQTTSTLAGDETEERNLLALALDWSPDGKRIAVSDSHGCIQLLNVEDGVQPVHSWKVHGFEAWTCAFSRHNENIVFSELAERHVQAAISDELIVECARPKHRGRQRLTPTYTVPANWQTYAIPDGQPDKYCYECHQVGSVVKCAGCVRSFHEGCQKTGDERQLELEQYLLKQRHITVSAVKARTARGRQRRSSAASLAVTEESTVSSMDLSAAQGSVEHADSTGLGQHGSADDSVDVIVGESLANRIKHESDDTCSSIKREENVKEEGLPTVDDAMFVGMVRPPNRRLERSLNTPTVKPEVSDREGSAGREGSDNSSQAASDTIAPRYCYACELLRHSSNQAPSSIEKSELNYLLKFVVEQYKSWIPKDTFSTSKFLRDTARQTPVVTRKTIDICRKMLLRIPTSFADVREKIASEQYARLEEFHVDLLDIVHNVAIIHGGNTSTAYSAAMYFLADCVYDLREIRHCSDCYRHSAEKAEPDWFARPCRTRHELVFAKQSRFQYWPAKVVRVVNNLYDVRFFGGNHPRALIDAGWVKPIDTELGTLGVKDKHGGFQLAMKEMLKYQSLAEGFRDHFAFTSVTEQMQAAVVTRTVESVLPPELRDGAGRQSTSLGGEFTARTMKKRQRNQRNKQPSVVHQSVPLGAVSPPPTVASTNGSTISTRSKRRETASHQHTPAKKTRSSTQAVAQSPEQDSVELPLQQLDCALDGNHNGYDGEVGASSSTRVARTKQNEILRFPEKYDTFRVRKLTDLEETKQVALKLLQNKEQHFARKLEWLKETHQHQISEIKKRQWCVVCEKEARIPCCWNTSYCTTDCRERHWPGHQRQHPIASHSNRFS</sequence>
<dbReference type="InterPro" id="IPR024977">
    <property type="entry name" value="Apc4-like_WD40_dom"/>
</dbReference>
<dbReference type="VEuPathDB" id="VectorBase:AARA004661"/>
<evidence type="ECO:0000256" key="5">
    <source>
        <dbReference type="SAM" id="MobiDB-lite"/>
    </source>
</evidence>
<feature type="compositionally biased region" description="Polar residues" evidence="5">
    <location>
        <begin position="773"/>
        <end position="783"/>
    </location>
</feature>
<feature type="compositionally biased region" description="Polar residues" evidence="5">
    <location>
        <begin position="803"/>
        <end position="814"/>
    </location>
</feature>
<evidence type="ECO:0000313" key="6">
    <source>
        <dbReference type="EnsemblMetazoa" id="AARA004661-PA"/>
    </source>
</evidence>
<dbReference type="CDD" id="cd20159">
    <property type="entry name" value="PWWP_BS69"/>
    <property type="match status" value="1"/>
</dbReference>
<reference evidence="6" key="1">
    <citation type="submission" date="2022-08" db="UniProtKB">
        <authorList>
            <consortium name="EnsemblMetazoa"/>
        </authorList>
    </citation>
    <scope>IDENTIFICATION</scope>
    <source>
        <strain evidence="6">Dongola</strain>
    </source>
</reference>
<evidence type="ECO:0000256" key="1">
    <source>
        <dbReference type="ARBA" id="ARBA00022723"/>
    </source>
</evidence>
<protein>
    <recommendedName>
        <fullName evidence="8">PWWP domain-containing protein</fullName>
    </recommendedName>
</protein>
<dbReference type="EnsemblMetazoa" id="AARA004661-RA">
    <property type="protein sequence ID" value="AARA004661-PA"/>
    <property type="gene ID" value="AARA004661"/>
</dbReference>
<dbReference type="AlphaFoldDB" id="A0A182HTQ7"/>